<dbReference type="HOGENOM" id="CLU_094108_1_0_11"/>
<dbReference type="InterPro" id="IPR053136">
    <property type="entry name" value="UTP_pyrophosphatase-like"/>
</dbReference>
<dbReference type="Gene3D" id="3.30.2010.10">
    <property type="entry name" value="Metalloproteases ('zincins'), catalytic domain"/>
    <property type="match status" value="1"/>
</dbReference>
<dbReference type="PANTHER" id="PTHR30399">
    <property type="entry name" value="UNCHARACTERIZED PROTEIN YGJP"/>
    <property type="match status" value="1"/>
</dbReference>
<protein>
    <recommendedName>
        <fullName evidence="1">YgjP-like metallopeptidase domain-containing protein</fullName>
    </recommendedName>
</protein>
<accession>C0XV91</accession>
<dbReference type="Proteomes" id="UP000006196">
    <property type="component" value="Unassembled WGS sequence"/>
</dbReference>
<keyword evidence="3" id="KW-1185">Reference proteome</keyword>
<dbReference type="Pfam" id="PF01863">
    <property type="entry name" value="YgjP-like"/>
    <property type="match status" value="1"/>
</dbReference>
<evidence type="ECO:0000313" key="3">
    <source>
        <dbReference type="Proteomes" id="UP000006196"/>
    </source>
</evidence>
<organism evidence="2 3">
    <name type="scientific">Corynebacterium lipophiloflavum (strain ATCC 700352 / DSM 44291 / CCUG 37336 / JCM 10383 / DMMZ 1944)</name>
    <dbReference type="NCBI Taxonomy" id="525263"/>
    <lineage>
        <taxon>Bacteria</taxon>
        <taxon>Bacillati</taxon>
        <taxon>Actinomycetota</taxon>
        <taxon>Actinomycetes</taxon>
        <taxon>Mycobacteriales</taxon>
        <taxon>Corynebacteriaceae</taxon>
        <taxon>Corynebacterium</taxon>
    </lineage>
</organism>
<reference evidence="2" key="1">
    <citation type="submission" date="2009-01" db="EMBL/GenBank/DDBJ databases">
        <authorList>
            <person name="Qin X."/>
            <person name="Bachman B."/>
            <person name="Battles P."/>
            <person name="Bell A."/>
            <person name="Bess C."/>
            <person name="Bickham C."/>
            <person name="Chaboub L."/>
            <person name="Chen D."/>
            <person name="Coyle M."/>
            <person name="Deiros D.R."/>
            <person name="Dinh H."/>
            <person name="Forbes L."/>
            <person name="Fowler G."/>
            <person name="Francisco L."/>
            <person name="Fu Q."/>
            <person name="Gubbala S."/>
            <person name="Hale W."/>
            <person name="Han Y."/>
            <person name="Hemphill L."/>
            <person name="Highlander S.K."/>
            <person name="Hirani K."/>
            <person name="Hogues M."/>
            <person name="Jackson L."/>
            <person name="Jakkamsetti A."/>
            <person name="Javaid M."/>
            <person name="Jiang H."/>
            <person name="Korchina V."/>
            <person name="Kovar C."/>
            <person name="Lara F."/>
            <person name="Lee S."/>
            <person name="Mata R."/>
            <person name="Mathew T."/>
            <person name="Moen C."/>
            <person name="Morales K."/>
            <person name="Munidasa M."/>
            <person name="Nazareth L."/>
            <person name="Ngo R."/>
            <person name="Nguyen L."/>
            <person name="Okwuonu G."/>
            <person name="Ongeri F."/>
            <person name="Patil S."/>
            <person name="Petrosino J."/>
            <person name="Pham C."/>
            <person name="Pham P."/>
            <person name="Pu L.-L."/>
            <person name="Puazo M."/>
            <person name="Raj R."/>
            <person name="Reid J."/>
            <person name="Rouhana J."/>
            <person name="Saada N."/>
            <person name="Shang Y."/>
            <person name="Simmons D."/>
            <person name="Thornton R."/>
            <person name="Warren J."/>
            <person name="Weissenberger G."/>
            <person name="Zhang J."/>
            <person name="Zhang L."/>
            <person name="Zhou C."/>
            <person name="Zhu D."/>
            <person name="Muzny D."/>
            <person name="Worley K."/>
            <person name="Gibbs R."/>
        </authorList>
    </citation>
    <scope>NUCLEOTIDE SEQUENCE [LARGE SCALE GENOMIC DNA]</scope>
    <source>
        <strain evidence="2">DSM 44291</strain>
    </source>
</reference>
<dbReference type="EMBL" id="ACHJ01000175">
    <property type="protein sequence ID" value="EEI15857.1"/>
    <property type="molecule type" value="Genomic_DNA"/>
</dbReference>
<evidence type="ECO:0000259" key="1">
    <source>
        <dbReference type="Pfam" id="PF01863"/>
    </source>
</evidence>
<sequence>MQARIIGPVVEVRIPATFSARQEREAVEQMLGRLERKATPSVSSDEELLRRAQRLNEEVLDSRARVTTIHWSPRQNLRWGSCTVATGEIRISDRLKHVPDYVLDAVIVHELAHTIVAEHSAQFWELADKAPLAERAKGFLEAYQRFGS</sequence>
<dbReference type="STRING" id="525263.HMPREF0298_2361"/>
<dbReference type="AlphaFoldDB" id="C0XV91"/>
<dbReference type="eggNOG" id="COG1451">
    <property type="taxonomic scope" value="Bacteria"/>
</dbReference>
<dbReference type="CDD" id="cd07344">
    <property type="entry name" value="M48_yhfN_like"/>
    <property type="match status" value="1"/>
</dbReference>
<gene>
    <name evidence="2" type="ORF">HMPREF0298_2361</name>
</gene>
<feature type="domain" description="YgjP-like metallopeptidase" evidence="1">
    <location>
        <begin position="75"/>
        <end position="129"/>
    </location>
</feature>
<comment type="caution">
    <text evidence="2">The sequence shown here is derived from an EMBL/GenBank/DDBJ whole genome shotgun (WGS) entry which is preliminary data.</text>
</comment>
<evidence type="ECO:0000313" key="2">
    <source>
        <dbReference type="EMBL" id="EEI15857.1"/>
    </source>
</evidence>
<proteinExistence type="predicted"/>
<dbReference type="InterPro" id="IPR002725">
    <property type="entry name" value="YgjP-like_metallopeptidase"/>
</dbReference>
<name>C0XV91_CORLD</name>
<dbReference type="PANTHER" id="PTHR30399:SF1">
    <property type="entry name" value="UTP PYROPHOSPHATASE"/>
    <property type="match status" value="1"/>
</dbReference>